<dbReference type="OrthoDB" id="7440703at2759"/>
<evidence type="ECO:0000313" key="1">
    <source>
        <dbReference type="EMBL" id="CAB3225159.1"/>
    </source>
</evidence>
<protein>
    <submittedName>
        <fullName evidence="1">Uncharacterized protein</fullName>
    </submittedName>
</protein>
<reference evidence="1 2" key="1">
    <citation type="submission" date="2020-04" db="EMBL/GenBank/DDBJ databases">
        <authorList>
            <person name="Wallbank WR R."/>
            <person name="Pardo Diaz C."/>
            <person name="Kozak K."/>
            <person name="Martin S."/>
            <person name="Jiggins C."/>
            <person name="Moest M."/>
            <person name="Warren A I."/>
            <person name="Byers J.R.P. K."/>
            <person name="Montejo-Kovacevich G."/>
            <person name="Yen C E."/>
        </authorList>
    </citation>
    <scope>NUCLEOTIDE SEQUENCE [LARGE SCALE GENOMIC DNA]</scope>
</reference>
<comment type="caution">
    <text evidence="1">The sequence shown here is derived from an EMBL/GenBank/DDBJ whole genome shotgun (WGS) entry which is preliminary data.</text>
</comment>
<proteinExistence type="predicted"/>
<accession>A0A8S0YZW5</accession>
<dbReference type="AlphaFoldDB" id="A0A8S0YZW5"/>
<evidence type="ECO:0000313" key="2">
    <source>
        <dbReference type="Proteomes" id="UP000494106"/>
    </source>
</evidence>
<name>A0A8S0YZW5_ARCPL</name>
<organism evidence="1 2">
    <name type="scientific">Arctia plantaginis</name>
    <name type="common">Wood tiger moth</name>
    <name type="synonym">Phalaena plantaginis</name>
    <dbReference type="NCBI Taxonomy" id="874455"/>
    <lineage>
        <taxon>Eukaryota</taxon>
        <taxon>Metazoa</taxon>
        <taxon>Ecdysozoa</taxon>
        <taxon>Arthropoda</taxon>
        <taxon>Hexapoda</taxon>
        <taxon>Insecta</taxon>
        <taxon>Pterygota</taxon>
        <taxon>Neoptera</taxon>
        <taxon>Endopterygota</taxon>
        <taxon>Lepidoptera</taxon>
        <taxon>Glossata</taxon>
        <taxon>Ditrysia</taxon>
        <taxon>Noctuoidea</taxon>
        <taxon>Erebidae</taxon>
        <taxon>Arctiinae</taxon>
        <taxon>Arctia</taxon>
    </lineage>
</organism>
<gene>
    <name evidence="1" type="ORF">APLA_LOCUS2384</name>
</gene>
<dbReference type="Proteomes" id="UP000494106">
    <property type="component" value="Unassembled WGS sequence"/>
</dbReference>
<sequence length="86" mass="10117">MSNEELLIKFEEVHNTWYTIENLIRMVENWEEKKSGRRSGPLLDIGGTDESKRWTLLEEGERLDNVLLKGRTLDRGSEPKETKKEN</sequence>
<keyword evidence="2" id="KW-1185">Reference proteome</keyword>
<dbReference type="EMBL" id="CADEBC010000205">
    <property type="protein sequence ID" value="CAB3225159.1"/>
    <property type="molecule type" value="Genomic_DNA"/>
</dbReference>